<gene>
    <name evidence="1" type="ORF">K441DRAFT_690917</name>
</gene>
<reference evidence="1 2" key="1">
    <citation type="journal article" date="2016" name="Nat. Commun.">
        <title>Ectomycorrhizal ecology is imprinted in the genome of the dominant symbiotic fungus Cenococcum geophilum.</title>
        <authorList>
            <consortium name="DOE Joint Genome Institute"/>
            <person name="Peter M."/>
            <person name="Kohler A."/>
            <person name="Ohm R.A."/>
            <person name="Kuo A."/>
            <person name="Krutzmann J."/>
            <person name="Morin E."/>
            <person name="Arend M."/>
            <person name="Barry K.W."/>
            <person name="Binder M."/>
            <person name="Choi C."/>
            <person name="Clum A."/>
            <person name="Copeland A."/>
            <person name="Grisel N."/>
            <person name="Haridas S."/>
            <person name="Kipfer T."/>
            <person name="LaButti K."/>
            <person name="Lindquist E."/>
            <person name="Lipzen A."/>
            <person name="Maire R."/>
            <person name="Meier B."/>
            <person name="Mihaltcheva S."/>
            <person name="Molinier V."/>
            <person name="Murat C."/>
            <person name="Poggeler S."/>
            <person name="Quandt C.A."/>
            <person name="Sperisen C."/>
            <person name="Tritt A."/>
            <person name="Tisserant E."/>
            <person name="Crous P.W."/>
            <person name="Henrissat B."/>
            <person name="Nehls U."/>
            <person name="Egli S."/>
            <person name="Spatafora J.W."/>
            <person name="Grigoriev I.V."/>
            <person name="Martin F.M."/>
        </authorList>
    </citation>
    <scope>NUCLEOTIDE SEQUENCE [LARGE SCALE GENOMIC DNA]</scope>
    <source>
        <strain evidence="1 2">1.58</strain>
    </source>
</reference>
<keyword evidence="2" id="KW-1185">Reference proteome</keyword>
<accession>A0ACC8EP66</accession>
<name>A0ACC8EP66_9PEZI</name>
<protein>
    <submittedName>
        <fullName evidence="1">Uncharacterized protein</fullName>
    </submittedName>
</protein>
<dbReference type="EMBL" id="KV748253">
    <property type="protein sequence ID" value="OCK87902.1"/>
    <property type="molecule type" value="Genomic_DNA"/>
</dbReference>
<sequence>MVSEDSDAYHFSPTPHVPNSILPVLIYRNMLPANPTAASTRDALEKNSWLQGGVFKTYRAHHFHSVTHECYAIFKGSSRLLLGRGPLDDPNDGGIEVDVSVGDIIVLPVREHITLIAGVSHCSVDSEGDYEYVGLYPKGSPHWDNNFCKADATETAEKARNARNVPIPEYDPIYGQDGPLVEIWKNAATAVT</sequence>
<evidence type="ECO:0000313" key="1">
    <source>
        <dbReference type="EMBL" id="OCK87902.1"/>
    </source>
</evidence>
<evidence type="ECO:0000313" key="2">
    <source>
        <dbReference type="Proteomes" id="UP000250078"/>
    </source>
</evidence>
<dbReference type="Proteomes" id="UP000250078">
    <property type="component" value="Unassembled WGS sequence"/>
</dbReference>
<proteinExistence type="predicted"/>
<organism evidence="1 2">
    <name type="scientific">Cenococcum geophilum 1.58</name>
    <dbReference type="NCBI Taxonomy" id="794803"/>
    <lineage>
        <taxon>Eukaryota</taxon>
        <taxon>Fungi</taxon>
        <taxon>Dikarya</taxon>
        <taxon>Ascomycota</taxon>
        <taxon>Pezizomycotina</taxon>
        <taxon>Dothideomycetes</taxon>
        <taxon>Pleosporomycetidae</taxon>
        <taxon>Gloniales</taxon>
        <taxon>Gloniaceae</taxon>
        <taxon>Cenococcum</taxon>
    </lineage>
</organism>